<reference evidence="2 3" key="1">
    <citation type="submission" date="2015-10" db="EMBL/GenBank/DDBJ databases">
        <title>Full genome of DAOMC 229536 Phialocephala scopiformis, a fungal endophyte of spruce producing the potent anti-insectan compound rugulosin.</title>
        <authorList>
            <consortium name="DOE Joint Genome Institute"/>
            <person name="Walker A.K."/>
            <person name="Frasz S.L."/>
            <person name="Seifert K.A."/>
            <person name="Miller J.D."/>
            <person name="Mondo S.J."/>
            <person name="Labutti K."/>
            <person name="Lipzen A."/>
            <person name="Dockter R."/>
            <person name="Kennedy M."/>
            <person name="Grigoriev I.V."/>
            <person name="Spatafora J.W."/>
        </authorList>
    </citation>
    <scope>NUCLEOTIDE SEQUENCE [LARGE SCALE GENOMIC DNA]</scope>
    <source>
        <strain evidence="2 3">CBS 120377</strain>
    </source>
</reference>
<evidence type="ECO:0000313" key="3">
    <source>
        <dbReference type="Proteomes" id="UP000070700"/>
    </source>
</evidence>
<dbReference type="OrthoDB" id="194358at2759"/>
<feature type="domain" description="Heterokaryon incompatibility" evidence="1">
    <location>
        <begin position="3"/>
        <end position="73"/>
    </location>
</feature>
<dbReference type="InterPro" id="IPR052895">
    <property type="entry name" value="HetReg/Transcr_Mod"/>
</dbReference>
<dbReference type="PANTHER" id="PTHR24148">
    <property type="entry name" value="ANKYRIN REPEAT DOMAIN-CONTAINING PROTEIN 39 HOMOLOG-RELATED"/>
    <property type="match status" value="1"/>
</dbReference>
<keyword evidence="3" id="KW-1185">Reference proteome</keyword>
<gene>
    <name evidence="2" type="ORF">LY89DRAFT_553204</name>
</gene>
<organism evidence="2 3">
    <name type="scientific">Mollisia scopiformis</name>
    <name type="common">Conifer needle endophyte fungus</name>
    <name type="synonym">Phialocephala scopiformis</name>
    <dbReference type="NCBI Taxonomy" id="149040"/>
    <lineage>
        <taxon>Eukaryota</taxon>
        <taxon>Fungi</taxon>
        <taxon>Dikarya</taxon>
        <taxon>Ascomycota</taxon>
        <taxon>Pezizomycotina</taxon>
        <taxon>Leotiomycetes</taxon>
        <taxon>Helotiales</taxon>
        <taxon>Mollisiaceae</taxon>
        <taxon>Mollisia</taxon>
    </lineage>
</organism>
<dbReference type="Proteomes" id="UP000070700">
    <property type="component" value="Unassembled WGS sequence"/>
</dbReference>
<accession>A0A194X9U8</accession>
<dbReference type="AlphaFoldDB" id="A0A194X9U8"/>
<name>A0A194X9U8_MOLSC</name>
<proteinExistence type="predicted"/>
<dbReference type="GeneID" id="28818055"/>
<evidence type="ECO:0000259" key="1">
    <source>
        <dbReference type="Pfam" id="PF06985"/>
    </source>
</evidence>
<dbReference type="PANTHER" id="PTHR24148:SF64">
    <property type="entry name" value="HETEROKARYON INCOMPATIBILITY DOMAIN-CONTAINING PROTEIN"/>
    <property type="match status" value="1"/>
</dbReference>
<feature type="non-terminal residue" evidence="2">
    <location>
        <position position="1"/>
    </location>
</feature>
<dbReference type="EMBL" id="KQ947415">
    <property type="protein sequence ID" value="KUJ16943.1"/>
    <property type="molecule type" value="Genomic_DNA"/>
</dbReference>
<protein>
    <submittedName>
        <fullName evidence="2">HET-domain-containing protein</fullName>
    </submittedName>
</protein>
<dbReference type="InParanoid" id="A0A194X9U8"/>
<sequence length="74" mass="8261">ESLLCSGQTILITPNLLSALARLHDDIKTTPIWIDALCIHQESATERSAQVARMDSIYRSAQKVIIWLGPEDEN</sequence>
<dbReference type="STRING" id="149040.A0A194X9U8"/>
<evidence type="ECO:0000313" key="2">
    <source>
        <dbReference type="EMBL" id="KUJ16943.1"/>
    </source>
</evidence>
<feature type="non-terminal residue" evidence="2">
    <location>
        <position position="74"/>
    </location>
</feature>
<dbReference type="RefSeq" id="XP_018071298.1">
    <property type="nucleotide sequence ID" value="XM_018208329.1"/>
</dbReference>
<dbReference type="KEGG" id="psco:LY89DRAFT_553204"/>
<dbReference type="InterPro" id="IPR010730">
    <property type="entry name" value="HET"/>
</dbReference>
<dbReference type="Pfam" id="PF06985">
    <property type="entry name" value="HET"/>
    <property type="match status" value="1"/>
</dbReference>